<gene>
    <name evidence="3" type="ORF">F751_3372</name>
</gene>
<feature type="signal peptide" evidence="1">
    <location>
        <begin position="1"/>
        <end position="23"/>
    </location>
</feature>
<dbReference type="RefSeq" id="XP_011396051.1">
    <property type="nucleotide sequence ID" value="XM_011397749.1"/>
</dbReference>
<reference evidence="3 4" key="1">
    <citation type="journal article" date="2014" name="BMC Genomics">
        <title>Oil accumulation mechanisms of the oleaginous microalga Chlorella protothecoides revealed through its genome, transcriptomes, and proteomes.</title>
        <authorList>
            <person name="Gao C."/>
            <person name="Wang Y."/>
            <person name="Shen Y."/>
            <person name="Yan D."/>
            <person name="He X."/>
            <person name="Dai J."/>
            <person name="Wu Q."/>
        </authorList>
    </citation>
    <scope>NUCLEOTIDE SEQUENCE [LARGE SCALE GENOMIC DNA]</scope>
    <source>
        <strain evidence="3 4">0710</strain>
    </source>
</reference>
<sequence>MVSLRSSLLAVLVVVALAKPALSHSDDFATDDDAPLFEFFAKVTAAKSVPPINRNTTAFFAASVANGTVTWELEVFHVQNLTMAHIHLGNSVTNGPIIVGLLPLGEPVNAFDGSIPPMFKHPRTGLRLAFNGTFTADDFVGPFAGLEMDDLISSFYTEEVYVNIHTVRHPAGAARGQVNANPDV</sequence>
<dbReference type="Pfam" id="PF07452">
    <property type="entry name" value="CHRD"/>
    <property type="match status" value="1"/>
</dbReference>
<name>A0A087SBS7_AUXPR</name>
<dbReference type="Proteomes" id="UP000028924">
    <property type="component" value="Unassembled WGS sequence"/>
</dbReference>
<proteinExistence type="predicted"/>
<evidence type="ECO:0000313" key="4">
    <source>
        <dbReference type="Proteomes" id="UP000028924"/>
    </source>
</evidence>
<evidence type="ECO:0000256" key="1">
    <source>
        <dbReference type="SAM" id="SignalP"/>
    </source>
</evidence>
<organism evidence="3 4">
    <name type="scientific">Auxenochlorella protothecoides</name>
    <name type="common">Green microalga</name>
    <name type="synonym">Chlorella protothecoides</name>
    <dbReference type="NCBI Taxonomy" id="3075"/>
    <lineage>
        <taxon>Eukaryota</taxon>
        <taxon>Viridiplantae</taxon>
        <taxon>Chlorophyta</taxon>
        <taxon>core chlorophytes</taxon>
        <taxon>Trebouxiophyceae</taxon>
        <taxon>Chlorellales</taxon>
        <taxon>Chlorellaceae</taxon>
        <taxon>Auxenochlorella</taxon>
    </lineage>
</organism>
<dbReference type="SMART" id="SM00754">
    <property type="entry name" value="CHRD"/>
    <property type="match status" value="1"/>
</dbReference>
<evidence type="ECO:0000259" key="2">
    <source>
        <dbReference type="SMART" id="SM00754"/>
    </source>
</evidence>
<feature type="chain" id="PRO_5001828780" description="CHRD domain-containing protein" evidence="1">
    <location>
        <begin position="24"/>
        <end position="184"/>
    </location>
</feature>
<dbReference type="KEGG" id="apro:F751_3372"/>
<protein>
    <recommendedName>
        <fullName evidence="2">CHRD domain-containing protein</fullName>
    </recommendedName>
</protein>
<dbReference type="AlphaFoldDB" id="A0A087SBS7"/>
<evidence type="ECO:0000313" key="3">
    <source>
        <dbReference type="EMBL" id="KFM23181.1"/>
    </source>
</evidence>
<dbReference type="InterPro" id="IPR010895">
    <property type="entry name" value="CHRD"/>
</dbReference>
<keyword evidence="1" id="KW-0732">Signal</keyword>
<dbReference type="OrthoDB" id="515473at2759"/>
<feature type="domain" description="CHRD" evidence="2">
    <location>
        <begin position="37"/>
        <end position="180"/>
    </location>
</feature>
<dbReference type="EMBL" id="KL662089">
    <property type="protein sequence ID" value="KFM23181.1"/>
    <property type="molecule type" value="Genomic_DNA"/>
</dbReference>
<dbReference type="GeneID" id="23614763"/>
<accession>A0A087SBS7</accession>
<keyword evidence="4" id="KW-1185">Reference proteome</keyword>